<feature type="domain" description="Saccharopine dehydrogenase NADP binding" evidence="1">
    <location>
        <begin position="15"/>
        <end position="118"/>
    </location>
</feature>
<protein>
    <submittedName>
        <fullName evidence="2">Enoyl reductase</fullName>
    </submittedName>
</protein>
<proteinExistence type="predicted"/>
<dbReference type="PANTHER" id="PTHR12286">
    <property type="entry name" value="SACCHAROPINE DEHYDROGENASE-LIKE OXIDOREDUCTASE"/>
    <property type="match status" value="1"/>
</dbReference>
<dbReference type="SUPFAM" id="SSF51735">
    <property type="entry name" value="NAD(P)-binding Rossmann-fold domains"/>
    <property type="match status" value="1"/>
</dbReference>
<dbReference type="InterPro" id="IPR036291">
    <property type="entry name" value="NAD(P)-bd_dom_sf"/>
</dbReference>
<dbReference type="GO" id="GO:0005886">
    <property type="term" value="C:plasma membrane"/>
    <property type="evidence" value="ECO:0007669"/>
    <property type="project" value="TreeGrafter"/>
</dbReference>
<dbReference type="STRING" id="571913.VV02_12050"/>
<name>A0A0K1JI78_9MICO</name>
<sequence>MSPASAARPARDLDVVLYGATGFVGKLTARHLAKAAPEGTRIGLAGRTQAKLEQVRAELGERAADWPIVIADASDGASLAALAERAHVVITTVGPYASYGLPLVEACARAGTDYVDLTGEVLFIRKSIDLAQDLAAASGARIVHSCGFDTVPSDLAVMLVAKKAQADGAGELTDTTLYATLKGGFSGGTIASAVQQLDEVRADKAARKIAVDKFALSPDRGSEPKGEWKDSAAVRYSDEVKSWTTPFVMAMFNTRLVRRSNALLGHAYGKGFRYREVMRAGDGKAGRAKAYAIAGGLGAGFAALNLPFLRPVTNRVLPSPGQGPSPKAQAEGFFKMEVRTITTDGSHYRSIVAAQGDPGYAATAVMLGESALCLALERDRCPLPAGVTGGVLTPATALGDVLVERLKAQEFICTADRL</sequence>
<dbReference type="Pfam" id="PF03435">
    <property type="entry name" value="Sacchrp_dh_NADP"/>
    <property type="match status" value="1"/>
</dbReference>
<dbReference type="InterPro" id="IPR005097">
    <property type="entry name" value="Sacchrp_dh_NADP-bd"/>
</dbReference>
<dbReference type="EMBL" id="CP011112">
    <property type="protein sequence ID" value="AKU16427.1"/>
    <property type="molecule type" value="Genomic_DNA"/>
</dbReference>
<evidence type="ECO:0000313" key="2">
    <source>
        <dbReference type="EMBL" id="AKU16427.1"/>
    </source>
</evidence>
<dbReference type="OrthoDB" id="4369409at2"/>
<dbReference type="Proteomes" id="UP000066480">
    <property type="component" value="Chromosome"/>
</dbReference>
<keyword evidence="3" id="KW-1185">Reference proteome</keyword>
<dbReference type="KEGG" id="lmoi:VV02_12050"/>
<dbReference type="RefSeq" id="WP_052591761.1">
    <property type="nucleotide sequence ID" value="NZ_CP011112.1"/>
</dbReference>
<gene>
    <name evidence="2" type="ORF">VV02_12050</name>
</gene>
<dbReference type="PANTHER" id="PTHR12286:SF5">
    <property type="entry name" value="SACCHAROPINE DEHYDROGENASE-LIKE OXIDOREDUCTASE"/>
    <property type="match status" value="1"/>
</dbReference>
<accession>A0A0K1JI78</accession>
<evidence type="ECO:0000313" key="3">
    <source>
        <dbReference type="Proteomes" id="UP000066480"/>
    </source>
</evidence>
<organism evidence="2 3">
    <name type="scientific">Luteipulveratus mongoliensis</name>
    <dbReference type="NCBI Taxonomy" id="571913"/>
    <lineage>
        <taxon>Bacteria</taxon>
        <taxon>Bacillati</taxon>
        <taxon>Actinomycetota</taxon>
        <taxon>Actinomycetes</taxon>
        <taxon>Micrococcales</taxon>
        <taxon>Dermacoccaceae</taxon>
        <taxon>Luteipulveratus</taxon>
    </lineage>
</organism>
<evidence type="ECO:0000259" key="1">
    <source>
        <dbReference type="Pfam" id="PF03435"/>
    </source>
</evidence>
<reference evidence="2 3" key="1">
    <citation type="submission" date="2015-03" db="EMBL/GenBank/DDBJ databases">
        <title>Luteipulveratus halotolerans sp. nov., a novel actinobacterium (Dermacoccaceae) from Sarawak, Malaysia.</title>
        <authorList>
            <person name="Juboi H."/>
            <person name="Basik A."/>
            <person name="Shamsul S.S."/>
            <person name="Arnold P."/>
            <person name="Schmitt E.K."/>
            <person name="Sanglier J.-J."/>
            <person name="Yeo T."/>
        </authorList>
    </citation>
    <scope>NUCLEOTIDE SEQUENCE [LARGE SCALE GENOMIC DNA]</scope>
    <source>
        <strain evidence="2 3">MN07-A0370</strain>
    </source>
</reference>
<dbReference type="GO" id="GO:0009247">
    <property type="term" value="P:glycolipid biosynthetic process"/>
    <property type="evidence" value="ECO:0007669"/>
    <property type="project" value="TreeGrafter"/>
</dbReference>
<dbReference type="AlphaFoldDB" id="A0A0K1JI78"/>
<dbReference type="PATRIC" id="fig|571913.6.peg.2456"/>
<dbReference type="InterPro" id="IPR051276">
    <property type="entry name" value="Saccharopine_DH-like_oxidrdct"/>
</dbReference>
<dbReference type="Gene3D" id="3.40.50.720">
    <property type="entry name" value="NAD(P)-binding Rossmann-like Domain"/>
    <property type="match status" value="1"/>
</dbReference>